<dbReference type="Proteomes" id="UP001162131">
    <property type="component" value="Unassembled WGS sequence"/>
</dbReference>
<keyword evidence="3" id="KW-1185">Reference proteome</keyword>
<name>A0AAU9I8C4_9CILI</name>
<sequence>MCQETQKTFVCVLIGHTGHGKSTFINYLANYFRDGTLENKKIVIPTENYKLVTENGFNHSERNTESYLSKTENCSYYEFLNRKDNYKYIFIDTPGLWGYSKKYLESFTPFNLAVDFSNSKP</sequence>
<comment type="caution">
    <text evidence="2">The sequence shown here is derived from an EMBL/GenBank/DDBJ whole genome shotgun (WGS) entry which is preliminary data.</text>
</comment>
<protein>
    <recommendedName>
        <fullName evidence="1">Tr-type G domain-containing protein</fullName>
    </recommendedName>
</protein>
<evidence type="ECO:0000259" key="1">
    <source>
        <dbReference type="Pfam" id="PF00009"/>
    </source>
</evidence>
<dbReference type="InterPro" id="IPR027417">
    <property type="entry name" value="P-loop_NTPase"/>
</dbReference>
<evidence type="ECO:0000313" key="3">
    <source>
        <dbReference type="Proteomes" id="UP001162131"/>
    </source>
</evidence>
<dbReference type="AlphaFoldDB" id="A0AAU9I8C4"/>
<dbReference type="InterPro" id="IPR000795">
    <property type="entry name" value="T_Tr_GTP-bd_dom"/>
</dbReference>
<feature type="domain" description="Tr-type G" evidence="1">
    <location>
        <begin position="10"/>
        <end position="113"/>
    </location>
</feature>
<accession>A0AAU9I8C4</accession>
<dbReference type="PANTHER" id="PTHR32046">
    <property type="entry name" value="G DOMAIN-CONTAINING PROTEIN"/>
    <property type="match status" value="1"/>
</dbReference>
<organism evidence="2 3">
    <name type="scientific">Blepharisma stoltei</name>
    <dbReference type="NCBI Taxonomy" id="1481888"/>
    <lineage>
        <taxon>Eukaryota</taxon>
        <taxon>Sar</taxon>
        <taxon>Alveolata</taxon>
        <taxon>Ciliophora</taxon>
        <taxon>Postciliodesmatophora</taxon>
        <taxon>Heterotrichea</taxon>
        <taxon>Heterotrichida</taxon>
        <taxon>Blepharismidae</taxon>
        <taxon>Blepharisma</taxon>
    </lineage>
</organism>
<evidence type="ECO:0000313" key="2">
    <source>
        <dbReference type="EMBL" id="CAG9310726.1"/>
    </source>
</evidence>
<dbReference type="EMBL" id="CAJZBQ010000002">
    <property type="protein sequence ID" value="CAG9310726.1"/>
    <property type="molecule type" value="Genomic_DNA"/>
</dbReference>
<dbReference type="GO" id="GO:0005525">
    <property type="term" value="F:GTP binding"/>
    <property type="evidence" value="ECO:0007669"/>
    <property type="project" value="InterPro"/>
</dbReference>
<dbReference type="Pfam" id="PF00009">
    <property type="entry name" value="GTP_EFTU"/>
    <property type="match status" value="1"/>
</dbReference>
<proteinExistence type="predicted"/>
<gene>
    <name evidence="2" type="ORF">BSTOLATCC_MIC1566</name>
</gene>
<dbReference type="GO" id="GO:0003924">
    <property type="term" value="F:GTPase activity"/>
    <property type="evidence" value="ECO:0007669"/>
    <property type="project" value="InterPro"/>
</dbReference>
<reference evidence="2" key="1">
    <citation type="submission" date="2021-09" db="EMBL/GenBank/DDBJ databases">
        <authorList>
            <consortium name="AG Swart"/>
            <person name="Singh M."/>
            <person name="Singh A."/>
            <person name="Seah K."/>
            <person name="Emmerich C."/>
        </authorList>
    </citation>
    <scope>NUCLEOTIDE SEQUENCE</scope>
    <source>
        <strain evidence="2">ATCC30299</strain>
    </source>
</reference>
<dbReference type="Gene3D" id="3.40.50.300">
    <property type="entry name" value="P-loop containing nucleotide triphosphate hydrolases"/>
    <property type="match status" value="1"/>
</dbReference>
<dbReference type="SUPFAM" id="SSF52540">
    <property type="entry name" value="P-loop containing nucleoside triphosphate hydrolases"/>
    <property type="match status" value="1"/>
</dbReference>
<dbReference type="CDD" id="cd00882">
    <property type="entry name" value="Ras_like_GTPase"/>
    <property type="match status" value="1"/>
</dbReference>